<dbReference type="InterPro" id="IPR057326">
    <property type="entry name" value="KR_dom"/>
</dbReference>
<dbReference type="PRINTS" id="PR00081">
    <property type="entry name" value="GDHRDH"/>
</dbReference>
<dbReference type="SUPFAM" id="SSF51735">
    <property type="entry name" value="NAD(P)-binding Rossmann-fold domains"/>
    <property type="match status" value="1"/>
</dbReference>
<name>A0ABR1K9H2_9PEZI</name>
<feature type="domain" description="Ketoreductase" evidence="3">
    <location>
        <begin position="42"/>
        <end position="268"/>
    </location>
</feature>
<dbReference type="CDD" id="cd05233">
    <property type="entry name" value="SDR_c"/>
    <property type="match status" value="1"/>
</dbReference>
<evidence type="ECO:0000256" key="1">
    <source>
        <dbReference type="ARBA" id="ARBA00006484"/>
    </source>
</evidence>
<comment type="caution">
    <text evidence="4">The sequence shown here is derived from an EMBL/GenBank/DDBJ whole genome shotgun (WGS) entry which is preliminary data.</text>
</comment>
<dbReference type="SMART" id="SM00822">
    <property type="entry name" value="PKS_KR"/>
    <property type="match status" value="1"/>
</dbReference>
<dbReference type="PANTHER" id="PTHR44196:SF1">
    <property type="entry name" value="DEHYDROGENASE_REDUCTASE SDR FAMILY MEMBER 7B"/>
    <property type="match status" value="1"/>
</dbReference>
<keyword evidence="5" id="KW-1185">Reference proteome</keyword>
<evidence type="ECO:0000259" key="3">
    <source>
        <dbReference type="SMART" id="SM00822"/>
    </source>
</evidence>
<dbReference type="Proteomes" id="UP001363622">
    <property type="component" value="Unassembled WGS sequence"/>
</dbReference>
<gene>
    <name evidence="4" type="ORF">IWZ03DRAFT_388534</name>
</gene>
<sequence length="318" mass="34191">MGFIEPPRDYWVQQWKYTPTVHRDVYPAIDPRSNPALSQAGKIVVITGASSGIGAEGLAPAFAHSGASAIVLAARRLDNLRAVEARIAAINPAIKTLCVATDVTDAHSVAHLFQSVRDAFDGRSADVLVSNAGALRGLSSIRDADPDVWRREVDVNLHGPFLLVREFLRGLPANPTTHKPSFVAVSSSASVEVIPGLSNYCLAKGALNRLVEFVAAENPRVSAVAMHPGIITTAMSIKEFEPFEGDSMDLVGGMAVWLAGDHARWLTGRYVGVNWDVDELLASKDKVLQRDELKVALKGTFGDEVGTVDTKAYKTQPL</sequence>
<keyword evidence="2" id="KW-0560">Oxidoreductase</keyword>
<proteinExistence type="inferred from homology"/>
<organism evidence="4 5">
    <name type="scientific">Phyllosticta citriasiana</name>
    <dbReference type="NCBI Taxonomy" id="595635"/>
    <lineage>
        <taxon>Eukaryota</taxon>
        <taxon>Fungi</taxon>
        <taxon>Dikarya</taxon>
        <taxon>Ascomycota</taxon>
        <taxon>Pezizomycotina</taxon>
        <taxon>Dothideomycetes</taxon>
        <taxon>Dothideomycetes incertae sedis</taxon>
        <taxon>Botryosphaeriales</taxon>
        <taxon>Phyllostictaceae</taxon>
        <taxon>Phyllosticta</taxon>
    </lineage>
</organism>
<protein>
    <recommendedName>
        <fullName evidence="3">Ketoreductase domain-containing protein</fullName>
    </recommendedName>
</protein>
<dbReference type="PANTHER" id="PTHR44196">
    <property type="entry name" value="DEHYDROGENASE/REDUCTASE SDR FAMILY MEMBER 7B"/>
    <property type="match status" value="1"/>
</dbReference>
<dbReference type="Gene3D" id="3.40.50.720">
    <property type="entry name" value="NAD(P)-binding Rossmann-like Domain"/>
    <property type="match status" value="1"/>
</dbReference>
<dbReference type="Pfam" id="PF00106">
    <property type="entry name" value="adh_short"/>
    <property type="match status" value="1"/>
</dbReference>
<accession>A0ABR1K9H2</accession>
<evidence type="ECO:0000256" key="2">
    <source>
        <dbReference type="ARBA" id="ARBA00023002"/>
    </source>
</evidence>
<dbReference type="EMBL" id="JBBPHU010000014">
    <property type="protein sequence ID" value="KAK7510437.1"/>
    <property type="molecule type" value="Genomic_DNA"/>
</dbReference>
<evidence type="ECO:0000313" key="4">
    <source>
        <dbReference type="EMBL" id="KAK7510437.1"/>
    </source>
</evidence>
<dbReference type="InterPro" id="IPR036291">
    <property type="entry name" value="NAD(P)-bd_dom_sf"/>
</dbReference>
<dbReference type="InterPro" id="IPR002347">
    <property type="entry name" value="SDR_fam"/>
</dbReference>
<evidence type="ECO:0000313" key="5">
    <source>
        <dbReference type="Proteomes" id="UP001363622"/>
    </source>
</evidence>
<comment type="similarity">
    <text evidence="1">Belongs to the short-chain dehydrogenases/reductases (SDR) family.</text>
</comment>
<reference evidence="4 5" key="1">
    <citation type="submission" date="2024-04" db="EMBL/GenBank/DDBJ databases">
        <title>Phyllosticta paracitricarpa is synonymous to the EU quarantine fungus P. citricarpa based on phylogenomic analyses.</title>
        <authorList>
            <consortium name="Lawrence Berkeley National Laboratory"/>
            <person name="Van Ingen-Buijs V.A."/>
            <person name="Van Westerhoven A.C."/>
            <person name="Haridas S."/>
            <person name="Skiadas P."/>
            <person name="Martin F."/>
            <person name="Groenewald J.Z."/>
            <person name="Crous P.W."/>
            <person name="Seidl M.F."/>
        </authorList>
    </citation>
    <scope>NUCLEOTIDE SEQUENCE [LARGE SCALE GENOMIC DNA]</scope>
    <source>
        <strain evidence="4 5">CBS 123371</strain>
    </source>
</reference>